<accession>A0A133L0D7</accession>
<sequence>MGKDTLIAARHGTPGNSAPESEAGGKKRIINRGGFFMSEKVDYLIRKETMALDTAFDPEYQTVIYDQDGVFHSRKSKLDLLREACIHYRMCDFEGVLKGTKQIFNFNKAPIVVGDGLIATPTKSPKLYDCQFIFLANVIDFDATADGLYVTFSNQQQLKLNCSLHTFQKQYSRTIMCAGYYHGLGKYIPWKKII</sequence>
<dbReference type="PATRIC" id="fig|1398.22.peg.528"/>
<proteinExistence type="predicted"/>
<name>A0A133L0D7_HEYCO</name>
<dbReference type="Proteomes" id="UP000070376">
    <property type="component" value="Unassembled WGS sequence"/>
</dbReference>
<dbReference type="EMBL" id="LRPN01000018">
    <property type="protein sequence ID" value="KWZ85238.1"/>
    <property type="molecule type" value="Genomic_DNA"/>
</dbReference>
<protein>
    <submittedName>
        <fullName evidence="2">Competence transcription factor ComK</fullName>
    </submittedName>
</protein>
<organism evidence="2 3">
    <name type="scientific">Heyndrickxia coagulans</name>
    <name type="common">Weizmannia coagulans</name>
    <dbReference type="NCBI Taxonomy" id="1398"/>
    <lineage>
        <taxon>Bacteria</taxon>
        <taxon>Bacillati</taxon>
        <taxon>Bacillota</taxon>
        <taxon>Bacilli</taxon>
        <taxon>Bacillales</taxon>
        <taxon>Bacillaceae</taxon>
        <taxon>Heyndrickxia</taxon>
    </lineage>
</organism>
<feature type="region of interest" description="Disordered" evidence="1">
    <location>
        <begin position="1"/>
        <end position="24"/>
    </location>
</feature>
<evidence type="ECO:0000313" key="3">
    <source>
        <dbReference type="Proteomes" id="UP000070376"/>
    </source>
</evidence>
<reference evidence="3" key="1">
    <citation type="submission" date="2016-01" db="EMBL/GenBank/DDBJ databases">
        <authorList>
            <person name="Mitreva M."/>
            <person name="Pepin K.H."/>
            <person name="Mihindukulasuriya K.A."/>
            <person name="Fulton R."/>
            <person name="Fronick C."/>
            <person name="O'Laughlin M."/>
            <person name="Miner T."/>
            <person name="Herter B."/>
            <person name="Rosa B.A."/>
            <person name="Cordes M."/>
            <person name="Tomlinson C."/>
            <person name="Wollam A."/>
            <person name="Palsikar V.B."/>
            <person name="Mardis E.R."/>
            <person name="Wilson R.K."/>
        </authorList>
    </citation>
    <scope>NUCLEOTIDE SEQUENCE [LARGE SCALE GENOMIC DNA]</scope>
    <source>
        <strain evidence="3">GED7749B</strain>
    </source>
</reference>
<gene>
    <name evidence="2" type="ORF">HMPREF3213_00532</name>
</gene>
<dbReference type="Pfam" id="PF06338">
    <property type="entry name" value="ComK"/>
    <property type="match status" value="1"/>
</dbReference>
<dbReference type="InterPro" id="IPR010461">
    <property type="entry name" value="ComK"/>
</dbReference>
<dbReference type="AlphaFoldDB" id="A0A133L0D7"/>
<evidence type="ECO:0000313" key="2">
    <source>
        <dbReference type="EMBL" id="KWZ85238.1"/>
    </source>
</evidence>
<evidence type="ECO:0000256" key="1">
    <source>
        <dbReference type="SAM" id="MobiDB-lite"/>
    </source>
</evidence>
<dbReference type="GO" id="GO:0030420">
    <property type="term" value="P:establishment of competence for transformation"/>
    <property type="evidence" value="ECO:0007669"/>
    <property type="project" value="InterPro"/>
</dbReference>
<comment type="caution">
    <text evidence="2">The sequence shown here is derived from an EMBL/GenBank/DDBJ whole genome shotgun (WGS) entry which is preliminary data.</text>
</comment>